<accession>A0A0G1FXT0</accession>
<dbReference type="GO" id="GO:0003677">
    <property type="term" value="F:DNA binding"/>
    <property type="evidence" value="ECO:0007669"/>
    <property type="project" value="InterPro"/>
</dbReference>
<name>A0A0G1FXT0_9BACT</name>
<proteinExistence type="predicted"/>
<evidence type="ECO:0000313" key="4">
    <source>
        <dbReference type="EMBL" id="KKS91578.1"/>
    </source>
</evidence>
<dbReference type="EMBL" id="LCFK01000066">
    <property type="protein sequence ID" value="KKS91578.1"/>
    <property type="molecule type" value="Genomic_DNA"/>
</dbReference>
<dbReference type="GO" id="GO:0005524">
    <property type="term" value="F:ATP binding"/>
    <property type="evidence" value="ECO:0007669"/>
    <property type="project" value="InterPro"/>
</dbReference>
<dbReference type="GO" id="GO:0140664">
    <property type="term" value="F:ATP-dependent DNA damage sensor activity"/>
    <property type="evidence" value="ECO:0007669"/>
    <property type="project" value="InterPro"/>
</dbReference>
<dbReference type="Proteomes" id="UP000033980">
    <property type="component" value="Unassembled WGS sequence"/>
</dbReference>
<dbReference type="InterPro" id="IPR020588">
    <property type="entry name" value="RecA_ATP-bd"/>
</dbReference>
<dbReference type="AlphaFoldDB" id="A0A0G1FXT0"/>
<dbReference type="InterPro" id="IPR049945">
    <property type="entry name" value="AAA_22"/>
</dbReference>
<sequence length="482" mass="51512">MSKSSVVFFCNSCGNEFAKWSGQCPACHEWNTLVEATPFLKTTKTKSGGKITLKPAESFSVRSALSSQTGYTFSTGIGEFDRVLGPGLTKGGVYLLAGQPGIGKSTLLTQLALSISSPTSPLAPKNTSLRGGKGDAAIQKQSSSLTTSSRAQSRDLTPPRNVIYVCSEENPAQVATRITRLQGVSLKTDNIKLLNTSTVENVLEEIKSDPNCLVIIDSIQSVFTAVNPTTPGSPSQIRDSASYLIQAAKENSVPMIIVGHVTKDGDIAGPKMLEHMVDTVLELSGDRQHLLRLLRTVKNRFGPTDETGIFRMNSNGLEEVKDPGSILLEGRVKNAPGSCLTMIMEGTRPLTVEIQALAVSSPLPIPRRIAKGISGNRLQLICAILTKHLNLSLATKDVFVNVTGGMDIKDPGADLGIALAILSSVKDKPLPENSICFGELGLLGEIRKVGFTDKMLKEAKALGYTTIFSPISQTSIRSIKLM</sequence>
<dbReference type="Pfam" id="PF13401">
    <property type="entry name" value="AAA_22"/>
    <property type="match status" value="1"/>
</dbReference>
<reference evidence="4 5" key="1">
    <citation type="journal article" date="2015" name="Nature">
        <title>rRNA introns, odd ribosomes, and small enigmatic genomes across a large radiation of phyla.</title>
        <authorList>
            <person name="Brown C.T."/>
            <person name="Hug L.A."/>
            <person name="Thomas B.C."/>
            <person name="Sharon I."/>
            <person name="Castelle C.J."/>
            <person name="Singh A."/>
            <person name="Wilkins M.J."/>
            <person name="Williams K.H."/>
            <person name="Banfield J.F."/>
        </authorList>
    </citation>
    <scope>NUCLEOTIDE SEQUENCE [LARGE SCALE GENOMIC DNA]</scope>
</reference>
<dbReference type="GO" id="GO:0016887">
    <property type="term" value="F:ATP hydrolysis activity"/>
    <property type="evidence" value="ECO:0007669"/>
    <property type="project" value="InterPro"/>
</dbReference>
<dbReference type="Gene3D" id="3.30.230.10">
    <property type="match status" value="1"/>
</dbReference>
<feature type="compositionally biased region" description="Low complexity" evidence="2">
    <location>
        <begin position="141"/>
        <end position="151"/>
    </location>
</feature>
<dbReference type="Gene3D" id="3.40.50.300">
    <property type="entry name" value="P-loop containing nucleotide triphosphate hydrolases"/>
    <property type="match status" value="1"/>
</dbReference>
<dbReference type="Pfam" id="PF18073">
    <property type="entry name" value="Zn_ribbon_LapB"/>
    <property type="match status" value="1"/>
</dbReference>
<dbReference type="PROSITE" id="PS50162">
    <property type="entry name" value="RECA_2"/>
    <property type="match status" value="1"/>
</dbReference>
<dbReference type="InterPro" id="IPR014721">
    <property type="entry name" value="Ribsml_uS5_D2-typ_fold_subgr"/>
</dbReference>
<dbReference type="GO" id="GO:0005829">
    <property type="term" value="C:cytosol"/>
    <property type="evidence" value="ECO:0007669"/>
    <property type="project" value="TreeGrafter"/>
</dbReference>
<dbReference type="PANTHER" id="PTHR32472:SF10">
    <property type="entry name" value="DNA REPAIR PROTEIN RADA-LIKE PROTEIN"/>
    <property type="match status" value="1"/>
</dbReference>
<protein>
    <submittedName>
        <fullName evidence="4">Repair protein radA protein</fullName>
    </submittedName>
</protein>
<dbReference type="InterPro" id="IPR027417">
    <property type="entry name" value="P-loop_NTPase"/>
</dbReference>
<dbReference type="InterPro" id="IPR041166">
    <property type="entry name" value="Rubredoxin_2"/>
</dbReference>
<dbReference type="InterPro" id="IPR003593">
    <property type="entry name" value="AAA+_ATPase"/>
</dbReference>
<dbReference type="PATRIC" id="fig|1618390.3.peg.945"/>
<keyword evidence="1" id="KW-0479">Metal-binding</keyword>
<comment type="caution">
    <text evidence="4">The sequence shown here is derived from an EMBL/GenBank/DDBJ whole genome shotgun (WGS) entry which is preliminary data.</text>
</comment>
<organism evidence="4 5">
    <name type="scientific">Candidatus Collierbacteria bacterium GW2011_GWC2_43_12</name>
    <dbReference type="NCBI Taxonomy" id="1618390"/>
    <lineage>
        <taxon>Bacteria</taxon>
        <taxon>Candidatus Collieribacteriota</taxon>
    </lineage>
</organism>
<evidence type="ECO:0000256" key="1">
    <source>
        <dbReference type="ARBA" id="ARBA00022723"/>
    </source>
</evidence>
<evidence type="ECO:0000313" key="5">
    <source>
        <dbReference type="Proteomes" id="UP000033980"/>
    </source>
</evidence>
<dbReference type="InterPro" id="IPR020568">
    <property type="entry name" value="Ribosomal_Su5_D2-typ_SF"/>
</dbReference>
<dbReference type="Pfam" id="PF13541">
    <property type="entry name" value="ChlI"/>
    <property type="match status" value="1"/>
</dbReference>
<feature type="region of interest" description="Disordered" evidence="2">
    <location>
        <begin position="118"/>
        <end position="155"/>
    </location>
</feature>
<evidence type="ECO:0000256" key="2">
    <source>
        <dbReference type="SAM" id="MobiDB-lite"/>
    </source>
</evidence>
<dbReference type="PANTHER" id="PTHR32472">
    <property type="entry name" value="DNA REPAIR PROTEIN RADA"/>
    <property type="match status" value="1"/>
</dbReference>
<feature type="compositionally biased region" description="Polar residues" evidence="2">
    <location>
        <begin position="118"/>
        <end position="129"/>
    </location>
</feature>
<gene>
    <name evidence="4" type="ORF">UV68_C0066G0003</name>
</gene>
<dbReference type="GO" id="GO:0046872">
    <property type="term" value="F:metal ion binding"/>
    <property type="evidence" value="ECO:0007669"/>
    <property type="project" value="UniProtKB-KW"/>
</dbReference>
<dbReference type="PRINTS" id="PR01874">
    <property type="entry name" value="DNAREPAIRADA"/>
</dbReference>
<feature type="domain" description="RecA family profile 1" evidence="3">
    <location>
        <begin position="69"/>
        <end position="261"/>
    </location>
</feature>
<evidence type="ECO:0000259" key="3">
    <source>
        <dbReference type="PROSITE" id="PS50162"/>
    </source>
</evidence>
<dbReference type="SUPFAM" id="SSF52540">
    <property type="entry name" value="P-loop containing nucleoside triphosphate hydrolases"/>
    <property type="match status" value="1"/>
</dbReference>
<dbReference type="SUPFAM" id="SSF54211">
    <property type="entry name" value="Ribosomal protein S5 domain 2-like"/>
    <property type="match status" value="1"/>
</dbReference>
<dbReference type="SMART" id="SM00382">
    <property type="entry name" value="AAA"/>
    <property type="match status" value="1"/>
</dbReference>
<dbReference type="GO" id="GO:0000725">
    <property type="term" value="P:recombinational repair"/>
    <property type="evidence" value="ECO:0007669"/>
    <property type="project" value="TreeGrafter"/>
</dbReference>